<keyword evidence="6" id="KW-1185">Reference proteome</keyword>
<dbReference type="RefSeq" id="WP_170216054.1">
    <property type="nucleotide sequence ID" value="NZ_BONB01000003.1"/>
</dbReference>
<dbReference type="Proteomes" id="UP000256913">
    <property type="component" value="Unassembled WGS sequence"/>
</dbReference>
<dbReference type="GO" id="GO:0140662">
    <property type="term" value="F:ATP-dependent protein folding chaperone"/>
    <property type="evidence" value="ECO:0007669"/>
    <property type="project" value="InterPro"/>
</dbReference>
<sequence length="600" mass="62740">MRSGDVVLGVDFGTSNTAASLVFADGRTRSVLFDGSPLLPSAVCVDGSTLLVGRDAIQAATFHPAGAEFHPKQRIDDGTVLLSGTEYPVADLIVAVLRRVVDEATRSAGTPPTRMVLGCPAAWGAHRRETLLAAATTVMASCELVAEPVAAAASFVTVAPLAVGSCALVYDLGAGTFDASVVRRTADGFSVLAEEGIVNAGGLDLDATIVAHLGATYGSRDPDAWQRLTSPATDADRRASRQLWDAVRNAKETLSRRTATKIEVPLLEDDAPLGREQLDSLARPLLDRTVAASRAALATARIPAADLAGVYLVGGASRYPLVATLLHQAFGVTPTTVEQPELAVAEGAAGPGASDGTPPTRVLPAGAAPRGRRFSRRAAVLAAGVATITIAGAVALALRPDNPDNPADPRSLVGSTTPSTTTPSASATPTPTPSPKAYNPLIDQCLIGAWQATLWEGPATIGGVDVTVNLVGTKLMRHYDGKGTVWEDLRDGVVRQGKKGGRTYQQVFNGFTVWGYRSQGDPAFPQTGTSRGRAFFQNARTKGRIVTKVDGSVRNNVAFAATTSPEEYFCTTTVLTVQDDDGSRREYKRVSPTPAPRPKL</sequence>
<dbReference type="AlphaFoldDB" id="A0A3E0A1F1"/>
<evidence type="ECO:0000256" key="1">
    <source>
        <dbReference type="ARBA" id="ARBA00022741"/>
    </source>
</evidence>
<dbReference type="GO" id="GO:0005524">
    <property type="term" value="F:ATP binding"/>
    <property type="evidence" value="ECO:0007669"/>
    <property type="project" value="UniProtKB-KW"/>
</dbReference>
<feature type="region of interest" description="Disordered" evidence="4">
    <location>
        <begin position="347"/>
        <end position="369"/>
    </location>
</feature>
<dbReference type="PRINTS" id="PR00301">
    <property type="entry name" value="HEATSHOCK70"/>
</dbReference>
<accession>A0A3E0A1F1</accession>
<dbReference type="InterPro" id="IPR013126">
    <property type="entry name" value="Hsp_70_fam"/>
</dbReference>
<dbReference type="EMBL" id="QUMQ01000001">
    <property type="protein sequence ID" value="REG00071.1"/>
    <property type="molecule type" value="Genomic_DNA"/>
</dbReference>
<organism evidence="5 6">
    <name type="scientific">Asanoa ferruginea</name>
    <dbReference type="NCBI Taxonomy" id="53367"/>
    <lineage>
        <taxon>Bacteria</taxon>
        <taxon>Bacillati</taxon>
        <taxon>Actinomycetota</taxon>
        <taxon>Actinomycetes</taxon>
        <taxon>Micromonosporales</taxon>
        <taxon>Micromonosporaceae</taxon>
        <taxon>Asanoa</taxon>
    </lineage>
</organism>
<keyword evidence="2" id="KW-0067">ATP-binding</keyword>
<name>A0A3E0A1F1_9ACTN</name>
<keyword evidence="1" id="KW-0547">Nucleotide-binding</keyword>
<evidence type="ECO:0000313" key="6">
    <source>
        <dbReference type="Proteomes" id="UP000256913"/>
    </source>
</evidence>
<dbReference type="InterPro" id="IPR043129">
    <property type="entry name" value="ATPase_NBD"/>
</dbReference>
<evidence type="ECO:0000256" key="3">
    <source>
        <dbReference type="ARBA" id="ARBA00023186"/>
    </source>
</evidence>
<dbReference type="Gene3D" id="3.90.640.10">
    <property type="entry name" value="Actin, Chain A, domain 4"/>
    <property type="match status" value="1"/>
</dbReference>
<feature type="compositionally biased region" description="Low complexity" evidence="4">
    <location>
        <begin position="401"/>
        <end position="429"/>
    </location>
</feature>
<evidence type="ECO:0000313" key="5">
    <source>
        <dbReference type="EMBL" id="REG00071.1"/>
    </source>
</evidence>
<evidence type="ECO:0000256" key="4">
    <source>
        <dbReference type="SAM" id="MobiDB-lite"/>
    </source>
</evidence>
<protein>
    <submittedName>
        <fullName evidence="5">Hsp70 protein</fullName>
    </submittedName>
</protein>
<dbReference type="PANTHER" id="PTHR45639">
    <property type="entry name" value="HSC70CB, ISOFORM G-RELATED"/>
    <property type="match status" value="1"/>
</dbReference>
<keyword evidence="3" id="KW-0143">Chaperone</keyword>
<dbReference type="Gene3D" id="3.30.420.40">
    <property type="match status" value="2"/>
</dbReference>
<dbReference type="SUPFAM" id="SSF53067">
    <property type="entry name" value="Actin-like ATPase domain"/>
    <property type="match status" value="2"/>
</dbReference>
<feature type="region of interest" description="Disordered" evidence="4">
    <location>
        <begin position="581"/>
        <end position="600"/>
    </location>
</feature>
<reference evidence="5 6" key="1">
    <citation type="submission" date="2018-08" db="EMBL/GenBank/DDBJ databases">
        <title>Sequencing the genomes of 1000 actinobacteria strains.</title>
        <authorList>
            <person name="Klenk H.-P."/>
        </authorList>
    </citation>
    <scope>NUCLEOTIDE SEQUENCE [LARGE SCALE GENOMIC DNA]</scope>
    <source>
        <strain evidence="5 6">DSM 44099</strain>
    </source>
</reference>
<gene>
    <name evidence="5" type="ORF">DFJ67_6117</name>
</gene>
<evidence type="ECO:0000256" key="2">
    <source>
        <dbReference type="ARBA" id="ARBA00022840"/>
    </source>
</evidence>
<dbReference type="Pfam" id="PF00012">
    <property type="entry name" value="HSP70"/>
    <property type="match status" value="1"/>
</dbReference>
<feature type="region of interest" description="Disordered" evidence="4">
    <location>
        <begin position="401"/>
        <end position="436"/>
    </location>
</feature>
<comment type="caution">
    <text evidence="5">The sequence shown here is derived from an EMBL/GenBank/DDBJ whole genome shotgun (WGS) entry which is preliminary data.</text>
</comment>
<proteinExistence type="predicted"/>